<organism evidence="2 3">
    <name type="scientific">Microbacterium testaceum</name>
    <name type="common">Aureobacterium testaceum</name>
    <name type="synonym">Brevibacterium testaceum</name>
    <dbReference type="NCBI Taxonomy" id="2033"/>
    <lineage>
        <taxon>Bacteria</taxon>
        <taxon>Bacillati</taxon>
        <taxon>Actinomycetota</taxon>
        <taxon>Actinomycetes</taxon>
        <taxon>Micrococcales</taxon>
        <taxon>Microbacteriaceae</taxon>
        <taxon>Microbacterium</taxon>
    </lineage>
</organism>
<comment type="caution">
    <text evidence="2">The sequence shown here is derived from an EMBL/GenBank/DDBJ whole genome shotgun (WGS) entry which is preliminary data.</text>
</comment>
<dbReference type="PATRIC" id="fig|2033.7.peg.3663"/>
<evidence type="ECO:0000259" key="1">
    <source>
        <dbReference type="Pfam" id="PF24201"/>
    </source>
</evidence>
<protein>
    <recommendedName>
        <fullName evidence="1">DUF7426 domain-containing protein</fullName>
    </recommendedName>
</protein>
<dbReference type="Proteomes" id="UP000072189">
    <property type="component" value="Unassembled WGS sequence"/>
</dbReference>
<accession>A0A147F4V9</accession>
<gene>
    <name evidence="2" type="ORF">RSA3_14135</name>
</gene>
<reference evidence="2 3" key="1">
    <citation type="journal article" date="2016" name="Front. Microbiol.">
        <title>Genomic Resource of Rice Seed Associated Bacteria.</title>
        <authorList>
            <person name="Midha S."/>
            <person name="Bansal K."/>
            <person name="Sharma S."/>
            <person name="Kumar N."/>
            <person name="Patil P.P."/>
            <person name="Chaudhry V."/>
            <person name="Patil P.B."/>
        </authorList>
    </citation>
    <scope>NUCLEOTIDE SEQUENCE [LARGE SCALE GENOMIC DNA]</scope>
    <source>
        <strain evidence="2 3">RSA3</strain>
    </source>
</reference>
<evidence type="ECO:0000313" key="2">
    <source>
        <dbReference type="EMBL" id="KTS09037.1"/>
    </source>
</evidence>
<evidence type="ECO:0000313" key="3">
    <source>
        <dbReference type="Proteomes" id="UP000072189"/>
    </source>
</evidence>
<feature type="domain" description="DUF7426" evidence="1">
    <location>
        <begin position="5"/>
        <end position="112"/>
    </location>
</feature>
<dbReference type="RefSeq" id="WP_058614767.1">
    <property type="nucleotide sequence ID" value="NZ_LDRV01000093.1"/>
</dbReference>
<dbReference type="AlphaFoldDB" id="A0A147F4V9"/>
<dbReference type="EMBL" id="LDRV01000093">
    <property type="protein sequence ID" value="KTS09037.1"/>
    <property type="molecule type" value="Genomic_DNA"/>
</dbReference>
<name>A0A147F4V9_MICTE</name>
<proteinExistence type="predicted"/>
<dbReference type="InterPro" id="IPR055849">
    <property type="entry name" value="DUF7426"/>
</dbReference>
<dbReference type="Pfam" id="PF24201">
    <property type="entry name" value="DUF7426"/>
    <property type="match status" value="1"/>
</dbReference>
<sequence length="131" mass="14304">MSAVDFSEWVAPDLKMPLGDRTYSVPAPSVRRARKIIAAAVRAEVNLGIVKGEIPDEITEILDTIRGVERPGLGPVAQQMTDDDVAIETIDRMEYYAVFYWTRGKEYADALATVLWAPRVSGEAGAPAPKA</sequence>